<dbReference type="InterPro" id="IPR001810">
    <property type="entry name" value="F-box_dom"/>
</dbReference>
<dbReference type="Pfam" id="PF12937">
    <property type="entry name" value="F-box-like"/>
    <property type="match status" value="1"/>
</dbReference>
<dbReference type="SUPFAM" id="SSF52047">
    <property type="entry name" value="RNI-like"/>
    <property type="match status" value="1"/>
</dbReference>
<dbReference type="AlphaFoldDB" id="A0A7R9CTP8"/>
<evidence type="ECO:0000313" key="2">
    <source>
        <dbReference type="EMBL" id="CAD7402294.1"/>
    </source>
</evidence>
<reference evidence="2" key="1">
    <citation type="submission" date="2020-11" db="EMBL/GenBank/DDBJ databases">
        <authorList>
            <person name="Tran Van P."/>
        </authorList>
    </citation>
    <scope>NUCLEOTIDE SEQUENCE</scope>
</reference>
<dbReference type="Gene3D" id="3.80.10.10">
    <property type="entry name" value="Ribonuclease Inhibitor"/>
    <property type="match status" value="1"/>
</dbReference>
<protein>
    <recommendedName>
        <fullName evidence="1">F-box domain-containing protein</fullName>
    </recommendedName>
</protein>
<sequence length="593" mass="67366">MYRYKTLSHSPDRDRKKRLMEGNEGFRMNKSFQRDATHPSFPILRLDAVELPLRRHFLLSAAAAQQSNDNSHRSRSRGRIRMLSCLEGKVSSSGSCFSPREGVVHPHPTYGSPHFQLQMVKKQIQKQVHPDNCILMRVEKVAGGGGALPNFPSWEVGLSVVGNSAHLVREVGRLSDSLADIHSDHVAHRLGAVVVRGTSASGRSVAARRSVWVRTYHEYNSIVALDGESKAEDVFAGLANKYLRNKPLFRGSSSLSGLWTWSVVTRGNNLGNYDPMPAIGPYHRRTTRHWLDLPTPTHPATFGMFTHHLREKYNSAMTSSEETVGKDIETEFRRVVVNHLPNEMLLKIFSLLDIEDICYSTRYVCKRWNVISNDETLWKNFEFVCTKNMTLGYIYKMLRSARLLRAVVLQWRLDTAGILEVLCKCCPDIQRIQLICCGMINLNTMEMLAVRYPKLLHLSMGKSFSVQRDCFDILGQFRKIQSINLSHSKLTGDQLKLIIDSCPDLIEINIDYVRGIEDTYILNIIAAKKETLVSLAIFGDCLTDITFESFQEFGAIAICIGSDLHVARISEEDTRASMTGRLLVLLIYYYYYY</sequence>
<dbReference type="InterPro" id="IPR032675">
    <property type="entry name" value="LRR_dom_sf"/>
</dbReference>
<name>A0A7R9CTP8_TIMCR</name>
<evidence type="ECO:0000259" key="1">
    <source>
        <dbReference type="PROSITE" id="PS50181"/>
    </source>
</evidence>
<dbReference type="SUPFAM" id="SSF81383">
    <property type="entry name" value="F-box domain"/>
    <property type="match status" value="1"/>
</dbReference>
<accession>A0A7R9CTP8</accession>
<dbReference type="EMBL" id="OC318508">
    <property type="protein sequence ID" value="CAD7402294.1"/>
    <property type="molecule type" value="Genomic_DNA"/>
</dbReference>
<dbReference type="InterPro" id="IPR036047">
    <property type="entry name" value="F-box-like_dom_sf"/>
</dbReference>
<organism evidence="2">
    <name type="scientific">Timema cristinae</name>
    <name type="common">Walking stick</name>
    <dbReference type="NCBI Taxonomy" id="61476"/>
    <lineage>
        <taxon>Eukaryota</taxon>
        <taxon>Metazoa</taxon>
        <taxon>Ecdysozoa</taxon>
        <taxon>Arthropoda</taxon>
        <taxon>Hexapoda</taxon>
        <taxon>Insecta</taxon>
        <taxon>Pterygota</taxon>
        <taxon>Neoptera</taxon>
        <taxon>Polyneoptera</taxon>
        <taxon>Phasmatodea</taxon>
        <taxon>Timematodea</taxon>
        <taxon>Timematoidea</taxon>
        <taxon>Timematidae</taxon>
        <taxon>Timema</taxon>
    </lineage>
</organism>
<dbReference type="SMART" id="SM00256">
    <property type="entry name" value="FBOX"/>
    <property type="match status" value="1"/>
</dbReference>
<dbReference type="PROSITE" id="PS50181">
    <property type="entry name" value="FBOX"/>
    <property type="match status" value="1"/>
</dbReference>
<feature type="domain" description="F-box" evidence="1">
    <location>
        <begin position="334"/>
        <end position="381"/>
    </location>
</feature>
<gene>
    <name evidence="2" type="ORF">TCEB3V08_LOCUS6421</name>
</gene>
<proteinExistence type="predicted"/>